<accession>A0ABY6HLZ7</accession>
<evidence type="ECO:0000313" key="2">
    <source>
        <dbReference type="Proteomes" id="UP001208689"/>
    </source>
</evidence>
<reference evidence="1" key="1">
    <citation type="submission" date="2022-09" db="EMBL/GenBank/DDBJ databases">
        <title>Actin cytoskeleton and complex cell architecture in an #Asgard archaeon.</title>
        <authorList>
            <person name="Ponce Toledo R.I."/>
            <person name="Schleper C."/>
            <person name="Rodrigues Oliveira T."/>
            <person name="Wollweber F."/>
            <person name="Xu J."/>
            <person name="Rittmann S."/>
            <person name="Klingl A."/>
            <person name="Pilhofer M."/>
        </authorList>
    </citation>
    <scope>NUCLEOTIDE SEQUENCE</scope>
    <source>
        <strain evidence="1">B-35</strain>
    </source>
</reference>
<organism evidence="1 2">
    <name type="scientific">Candidatus Lokiarchaeum ossiferum</name>
    <dbReference type="NCBI Taxonomy" id="2951803"/>
    <lineage>
        <taxon>Archaea</taxon>
        <taxon>Promethearchaeati</taxon>
        <taxon>Promethearchaeota</taxon>
        <taxon>Promethearchaeia</taxon>
        <taxon>Promethearchaeales</taxon>
        <taxon>Promethearchaeaceae</taxon>
        <taxon>Candidatus Lokiarchaeum</taxon>
    </lineage>
</organism>
<dbReference type="EMBL" id="CP104013">
    <property type="protein sequence ID" value="UYP44529.1"/>
    <property type="molecule type" value="Genomic_DNA"/>
</dbReference>
<sequence>MNQNLKPSNTIEKDCDVCIIGDGFAGLNTARLMVKGNFKTNIVSLGTGASNFWLGSVNILKSIDNSKGFNFNSFIKNNPKHPFQFTNSELIQEALKEFYSEMSELTPFRNEDSKFTNKHILSPFGTMKQTNGKWNSIFSDFKNLKENAEVYLVDFKEFDLSSMNLVAKGLMEKFKGDYQVIEVSLKEVFEKIKPNFFTKSYSAFLSPKMVANFFDSNKENMDPLIDIIRPLIYKKEPTTIDPIRIILFPPIMGLLHNDLILKNISLKLDCQTYELISLTPSIIAERLNLSFKKRIDNKNSLIKMDKGYALKTLIKTDEGFNCVFENKKHENMMIHSKYVIIACGSIFAEGQFKLFIENSLPNESDVQDLILSKNFELVSTEVSKDATSFMDTGKIFAAGSSIFLFSPEITDDDEILNETGMGTVIIPAYQIFKELTKIE</sequence>
<keyword evidence="2" id="KW-1185">Reference proteome</keyword>
<dbReference type="InterPro" id="IPR036188">
    <property type="entry name" value="FAD/NAD-bd_sf"/>
</dbReference>
<gene>
    <name evidence="1" type="ORF">NEF87_000814</name>
</gene>
<evidence type="ECO:0000313" key="1">
    <source>
        <dbReference type="EMBL" id="UYP44529.1"/>
    </source>
</evidence>
<dbReference type="SUPFAM" id="SSF51905">
    <property type="entry name" value="FAD/NAD(P)-binding domain"/>
    <property type="match status" value="1"/>
</dbReference>
<dbReference type="Proteomes" id="UP001208689">
    <property type="component" value="Chromosome"/>
</dbReference>
<proteinExistence type="predicted"/>
<dbReference type="GO" id="GO:0004368">
    <property type="term" value="F:glycerol-3-phosphate dehydrogenase (quinone) activity"/>
    <property type="evidence" value="ECO:0007669"/>
    <property type="project" value="UniProtKB-EC"/>
</dbReference>
<keyword evidence="1" id="KW-0560">Oxidoreductase</keyword>
<dbReference type="EC" id="1.1.5.3" evidence="1"/>
<protein>
    <submittedName>
        <fullName evidence="1">Anaerobic glycerol-3-phosphate dehydrogenase subunit B</fullName>
        <ecNumber evidence="1">1.1.5.3</ecNumber>
    </submittedName>
</protein>
<name>A0ABY6HLZ7_9ARCH</name>